<proteinExistence type="predicted"/>
<dbReference type="GO" id="GO:0016740">
    <property type="term" value="F:transferase activity"/>
    <property type="evidence" value="ECO:0007669"/>
    <property type="project" value="UniProtKB-KW"/>
</dbReference>
<reference evidence="2 3" key="1">
    <citation type="journal article" date="2012" name="J. Bacteriol.">
        <title>Genome Sequence of Pectin-Degrading Alishewanella agri, Isolated from Landfill Soil.</title>
        <authorList>
            <person name="Kim J."/>
            <person name="Jung J."/>
            <person name="Sung J.S."/>
            <person name="Chun J."/>
            <person name="Park W."/>
        </authorList>
    </citation>
    <scope>NUCLEOTIDE SEQUENCE [LARGE SCALE GENOMIC DNA]</scope>
    <source>
        <strain evidence="2 3">BL06</strain>
    </source>
</reference>
<sequence length="315" mass="36088">MKKFNLKEKSELDNYILSVIIATSARKEREKSILQAIKSIRAQEDVSSTIIIVANGQSCAPDILNKLCNMEGVELYYFPDKDFPTSLLIGRQKVRTPYFSFLDDDDEYISDTLKEIIFSLEQDKNLDLVVGNGVRFINNADRIRFPSIKKFKGNELKTLVSPGGNWLASCAAIYRTSSIGEVYFTDFARYCEWTYLAFKLSLEKNIGFIDVISYRIHDSQESLSKGLNYQIGQFEALKKIYNLNLPSSIRTKVLNKISDQAHSISGLKLNTGNFGESWHYHVISLRSFSGIRYLLYTRKILIAFFKDIIWNKNGN</sequence>
<gene>
    <name evidence="2" type="ORF">AGRI_00770</name>
</gene>
<keyword evidence="3" id="KW-1185">Reference proteome</keyword>
<evidence type="ECO:0000313" key="3">
    <source>
        <dbReference type="Proteomes" id="UP000035062"/>
    </source>
</evidence>
<feature type="domain" description="Glycosyltransferase 2-like" evidence="1">
    <location>
        <begin position="18"/>
        <end position="157"/>
    </location>
</feature>
<dbReference type="EMBL" id="AKKU01000001">
    <property type="protein sequence ID" value="EIW90359.1"/>
    <property type="molecule type" value="Genomic_DNA"/>
</dbReference>
<dbReference type="InterPro" id="IPR001173">
    <property type="entry name" value="Glyco_trans_2-like"/>
</dbReference>
<keyword evidence="2" id="KW-0808">Transferase</keyword>
<dbReference type="SUPFAM" id="SSF53448">
    <property type="entry name" value="Nucleotide-diphospho-sugar transferases"/>
    <property type="match status" value="1"/>
</dbReference>
<dbReference type="InterPro" id="IPR029044">
    <property type="entry name" value="Nucleotide-diphossugar_trans"/>
</dbReference>
<dbReference type="PATRIC" id="fig|1195246.3.peg.157"/>
<dbReference type="RefSeq" id="WP_008983133.1">
    <property type="nucleotide sequence ID" value="NZ_AKKU01000001.1"/>
</dbReference>
<evidence type="ECO:0000259" key="1">
    <source>
        <dbReference type="Pfam" id="PF00535"/>
    </source>
</evidence>
<dbReference type="Pfam" id="PF00535">
    <property type="entry name" value="Glycos_transf_2"/>
    <property type="match status" value="1"/>
</dbReference>
<evidence type="ECO:0000313" key="2">
    <source>
        <dbReference type="EMBL" id="EIW90359.1"/>
    </source>
</evidence>
<dbReference type="AlphaFoldDB" id="I9P661"/>
<protein>
    <submittedName>
        <fullName evidence="2">Glycosyltransferase group 2 family protein</fullName>
    </submittedName>
</protein>
<organism evidence="2 3">
    <name type="scientific">Alishewanella agri BL06</name>
    <dbReference type="NCBI Taxonomy" id="1195246"/>
    <lineage>
        <taxon>Bacteria</taxon>
        <taxon>Pseudomonadati</taxon>
        <taxon>Pseudomonadota</taxon>
        <taxon>Gammaproteobacteria</taxon>
        <taxon>Alteromonadales</taxon>
        <taxon>Alteromonadaceae</taxon>
        <taxon>Alishewanella</taxon>
    </lineage>
</organism>
<comment type="caution">
    <text evidence="2">The sequence shown here is derived from an EMBL/GenBank/DDBJ whole genome shotgun (WGS) entry which is preliminary data.</text>
</comment>
<dbReference type="Gene3D" id="3.90.550.10">
    <property type="entry name" value="Spore Coat Polysaccharide Biosynthesis Protein SpsA, Chain A"/>
    <property type="match status" value="1"/>
</dbReference>
<dbReference type="eggNOG" id="ENOG5032SKD">
    <property type="taxonomic scope" value="Bacteria"/>
</dbReference>
<dbReference type="Proteomes" id="UP000035062">
    <property type="component" value="Unassembled WGS sequence"/>
</dbReference>
<dbReference type="CDD" id="cd00761">
    <property type="entry name" value="Glyco_tranf_GTA_type"/>
    <property type="match status" value="1"/>
</dbReference>
<name>I9P661_9ALTE</name>
<accession>I9P661</accession>